<dbReference type="Proteomes" id="UP000694414">
    <property type="component" value="Unplaced"/>
</dbReference>
<name>A0A8C8ZS80_PROSS</name>
<reference evidence="1" key="1">
    <citation type="submission" date="2025-08" db="UniProtKB">
        <authorList>
            <consortium name="Ensembl"/>
        </authorList>
    </citation>
    <scope>IDENTIFICATION</scope>
</reference>
<evidence type="ECO:0000313" key="2">
    <source>
        <dbReference type="Proteomes" id="UP000694414"/>
    </source>
</evidence>
<dbReference type="Ensembl" id="ENSPSMT00000025251.1">
    <property type="protein sequence ID" value="ENSPSMP00000021779.1"/>
    <property type="gene ID" value="ENSPSMG00000015381.1"/>
</dbReference>
<organism evidence="1 2">
    <name type="scientific">Prolemur simus</name>
    <name type="common">Greater bamboo lemur</name>
    <name type="synonym">Hapalemur simus</name>
    <dbReference type="NCBI Taxonomy" id="1328070"/>
    <lineage>
        <taxon>Eukaryota</taxon>
        <taxon>Metazoa</taxon>
        <taxon>Chordata</taxon>
        <taxon>Craniata</taxon>
        <taxon>Vertebrata</taxon>
        <taxon>Euteleostomi</taxon>
        <taxon>Mammalia</taxon>
        <taxon>Eutheria</taxon>
        <taxon>Euarchontoglires</taxon>
        <taxon>Primates</taxon>
        <taxon>Strepsirrhini</taxon>
        <taxon>Lemuriformes</taxon>
        <taxon>Lemuridae</taxon>
        <taxon>Prolemur</taxon>
    </lineage>
</organism>
<reference evidence="1" key="2">
    <citation type="submission" date="2025-09" db="UniProtKB">
        <authorList>
            <consortium name="Ensembl"/>
        </authorList>
    </citation>
    <scope>IDENTIFICATION</scope>
</reference>
<sequence>KGRAAPPPGRTAELGACAGAAWHRLEECLMFSRLWHQLTLQVLNFEQDLYFAQGDGLIKVNNLPCYVRLYDCA</sequence>
<accession>A0A8C8ZS80</accession>
<keyword evidence="2" id="KW-1185">Reference proteome</keyword>
<dbReference type="AlphaFoldDB" id="A0A8C8ZS80"/>
<protein>
    <submittedName>
        <fullName evidence="1">Uncharacterized protein</fullName>
    </submittedName>
</protein>
<evidence type="ECO:0000313" key="1">
    <source>
        <dbReference type="Ensembl" id="ENSPSMP00000021779.1"/>
    </source>
</evidence>
<proteinExistence type="predicted"/>